<dbReference type="Pfam" id="PF01957">
    <property type="entry name" value="NfeD"/>
    <property type="match status" value="1"/>
</dbReference>
<dbReference type="InterPro" id="IPR052165">
    <property type="entry name" value="Membrane_assoc_protease"/>
</dbReference>
<accession>A0ABT3MSN4</accession>
<dbReference type="SUPFAM" id="SSF141322">
    <property type="entry name" value="NfeD domain-like"/>
    <property type="match status" value="1"/>
</dbReference>
<keyword evidence="8" id="KW-1185">Reference proteome</keyword>
<evidence type="ECO:0000256" key="2">
    <source>
        <dbReference type="ARBA" id="ARBA00022692"/>
    </source>
</evidence>
<evidence type="ECO:0000313" key="8">
    <source>
        <dbReference type="Proteomes" id="UP001209854"/>
    </source>
</evidence>
<dbReference type="Gene3D" id="2.40.50.140">
    <property type="entry name" value="Nucleic acid-binding proteins"/>
    <property type="match status" value="1"/>
</dbReference>
<comment type="subcellular location">
    <subcellularLocation>
        <location evidence="1">Membrane</location>
        <topology evidence="1">Multi-pass membrane protein</topology>
    </subcellularLocation>
</comment>
<dbReference type="RefSeq" id="WP_262567344.1">
    <property type="nucleotide sequence ID" value="NZ_JAPFCC010000001.1"/>
</dbReference>
<organism evidence="7 8">
    <name type="scientific">Endozoicomonas gorgoniicola</name>
    <dbReference type="NCBI Taxonomy" id="1234144"/>
    <lineage>
        <taxon>Bacteria</taxon>
        <taxon>Pseudomonadati</taxon>
        <taxon>Pseudomonadota</taxon>
        <taxon>Gammaproteobacteria</taxon>
        <taxon>Oceanospirillales</taxon>
        <taxon>Endozoicomonadaceae</taxon>
        <taxon>Endozoicomonas</taxon>
    </lineage>
</organism>
<evidence type="ECO:0000256" key="4">
    <source>
        <dbReference type="ARBA" id="ARBA00023136"/>
    </source>
</evidence>
<dbReference type="PANTHER" id="PTHR33507:SF3">
    <property type="entry name" value="INNER MEMBRANE PROTEIN YBBJ"/>
    <property type="match status" value="1"/>
</dbReference>
<protein>
    <submittedName>
        <fullName evidence="7">NfeD family protein</fullName>
    </submittedName>
</protein>
<gene>
    <name evidence="7" type="ORF">NX722_06895</name>
</gene>
<keyword evidence="2 5" id="KW-0812">Transmembrane</keyword>
<dbReference type="Proteomes" id="UP001209854">
    <property type="component" value="Unassembled WGS sequence"/>
</dbReference>
<dbReference type="InterPro" id="IPR012340">
    <property type="entry name" value="NA-bd_OB-fold"/>
</dbReference>
<evidence type="ECO:0000256" key="3">
    <source>
        <dbReference type="ARBA" id="ARBA00022989"/>
    </source>
</evidence>
<keyword evidence="4 5" id="KW-0472">Membrane</keyword>
<name>A0ABT3MSN4_9GAMM</name>
<dbReference type="InterPro" id="IPR002810">
    <property type="entry name" value="NfeD-like_C"/>
</dbReference>
<dbReference type="EMBL" id="JAPFCC010000001">
    <property type="protein sequence ID" value="MCW7552376.1"/>
    <property type="molecule type" value="Genomic_DNA"/>
</dbReference>
<reference evidence="7 8" key="1">
    <citation type="submission" date="2022-10" db="EMBL/GenBank/DDBJ databases">
        <title>High-quality genome sequences of two octocoral-associated bacteria, Endozoicomonas euniceicola EF212 and Endozoicomonas gorgoniicola PS125.</title>
        <authorList>
            <person name="Chiou Y.-J."/>
            <person name="Chen Y.-H."/>
        </authorList>
    </citation>
    <scope>NUCLEOTIDE SEQUENCE [LARGE SCALE GENOMIC DNA]</scope>
    <source>
        <strain evidence="7 8">PS125</strain>
    </source>
</reference>
<comment type="caution">
    <text evidence="7">The sequence shown here is derived from an EMBL/GenBank/DDBJ whole genome shotgun (WGS) entry which is preliminary data.</text>
</comment>
<evidence type="ECO:0000256" key="5">
    <source>
        <dbReference type="SAM" id="Phobius"/>
    </source>
</evidence>
<feature type="transmembrane region" description="Helical" evidence="5">
    <location>
        <begin position="12"/>
        <end position="42"/>
    </location>
</feature>
<dbReference type="PANTHER" id="PTHR33507">
    <property type="entry name" value="INNER MEMBRANE PROTEIN YBBJ"/>
    <property type="match status" value="1"/>
</dbReference>
<evidence type="ECO:0000256" key="1">
    <source>
        <dbReference type="ARBA" id="ARBA00004141"/>
    </source>
</evidence>
<keyword evidence="3 5" id="KW-1133">Transmembrane helix</keyword>
<feature type="domain" description="NfeD-like C-terminal" evidence="6">
    <location>
        <begin position="93"/>
        <end position="148"/>
    </location>
</feature>
<feature type="transmembrane region" description="Helical" evidence="5">
    <location>
        <begin position="54"/>
        <end position="73"/>
    </location>
</feature>
<evidence type="ECO:0000259" key="6">
    <source>
        <dbReference type="Pfam" id="PF01957"/>
    </source>
</evidence>
<proteinExistence type="predicted"/>
<evidence type="ECO:0000313" key="7">
    <source>
        <dbReference type="EMBL" id="MCW7552376.1"/>
    </source>
</evidence>
<sequence length="152" mass="16947">MMEFLSSIQPWHWLIVGFLFLGLEALGTGGFLLGTALAGLLLSGLLWFFPDLSWSWQLVWFGLGSLMFTVAYWKLFRRVNERSDNQQLNNRAAQLIGRVVEVSEPLTHGQGRVQIGDTLWKVKASETIEAGTQVVVIGADGMTLLVERHGQS</sequence>